<accession>A0ABV3EN83</accession>
<evidence type="ECO:0000313" key="2">
    <source>
        <dbReference type="EMBL" id="MEU9577643.1"/>
    </source>
</evidence>
<sequence length="75" mass="8110">MWNERSTTRDREPVLLRDVLAEATAALREASGTAEAAPPAQRCGECGAENRRSRAVPGRRTRAGAEAACPYRRAA</sequence>
<name>A0ABV3EN83_9ACTN</name>
<protein>
    <submittedName>
        <fullName evidence="2">Uncharacterized protein</fullName>
    </submittedName>
</protein>
<dbReference type="EMBL" id="JBEZNA010000017">
    <property type="protein sequence ID" value="MEU9577643.1"/>
    <property type="molecule type" value="Genomic_DNA"/>
</dbReference>
<feature type="region of interest" description="Disordered" evidence="1">
    <location>
        <begin position="30"/>
        <end position="62"/>
    </location>
</feature>
<evidence type="ECO:0000256" key="1">
    <source>
        <dbReference type="SAM" id="MobiDB-lite"/>
    </source>
</evidence>
<keyword evidence="3" id="KW-1185">Reference proteome</keyword>
<feature type="compositionally biased region" description="Basic residues" evidence="1">
    <location>
        <begin position="53"/>
        <end position="62"/>
    </location>
</feature>
<dbReference type="RefSeq" id="WP_166028945.1">
    <property type="nucleotide sequence ID" value="NZ_JBEZNA010000017.1"/>
</dbReference>
<comment type="caution">
    <text evidence="2">The sequence shown here is derived from an EMBL/GenBank/DDBJ whole genome shotgun (WGS) entry which is preliminary data.</text>
</comment>
<evidence type="ECO:0000313" key="3">
    <source>
        <dbReference type="Proteomes" id="UP001551584"/>
    </source>
</evidence>
<proteinExistence type="predicted"/>
<gene>
    <name evidence="2" type="ORF">AB0D95_10310</name>
</gene>
<organism evidence="2 3">
    <name type="scientific">Streptomyces chilikensis</name>
    <dbReference type="NCBI Taxonomy" id="1194079"/>
    <lineage>
        <taxon>Bacteria</taxon>
        <taxon>Bacillati</taxon>
        <taxon>Actinomycetota</taxon>
        <taxon>Actinomycetes</taxon>
        <taxon>Kitasatosporales</taxon>
        <taxon>Streptomycetaceae</taxon>
        <taxon>Streptomyces</taxon>
    </lineage>
</organism>
<reference evidence="2 3" key="1">
    <citation type="submission" date="2024-06" db="EMBL/GenBank/DDBJ databases">
        <title>The Natural Products Discovery Center: Release of the First 8490 Sequenced Strains for Exploring Actinobacteria Biosynthetic Diversity.</title>
        <authorList>
            <person name="Kalkreuter E."/>
            <person name="Kautsar S.A."/>
            <person name="Yang D."/>
            <person name="Bader C.D."/>
            <person name="Teijaro C.N."/>
            <person name="Fluegel L."/>
            <person name="Davis C.M."/>
            <person name="Simpson J.R."/>
            <person name="Lauterbach L."/>
            <person name="Steele A.D."/>
            <person name="Gui C."/>
            <person name="Meng S."/>
            <person name="Li G."/>
            <person name="Viehrig K."/>
            <person name="Ye F."/>
            <person name="Su P."/>
            <person name="Kiefer A.F."/>
            <person name="Nichols A."/>
            <person name="Cepeda A.J."/>
            <person name="Yan W."/>
            <person name="Fan B."/>
            <person name="Jiang Y."/>
            <person name="Adhikari A."/>
            <person name="Zheng C.-J."/>
            <person name="Schuster L."/>
            <person name="Cowan T.M."/>
            <person name="Smanski M.J."/>
            <person name="Chevrette M.G."/>
            <person name="De Carvalho L.P.S."/>
            <person name="Shen B."/>
        </authorList>
    </citation>
    <scope>NUCLEOTIDE SEQUENCE [LARGE SCALE GENOMIC DNA]</scope>
    <source>
        <strain evidence="2 3">NPDC048117</strain>
    </source>
</reference>
<dbReference type="Proteomes" id="UP001551584">
    <property type="component" value="Unassembled WGS sequence"/>
</dbReference>